<feature type="compositionally biased region" description="Acidic residues" evidence="1">
    <location>
        <begin position="144"/>
        <end position="162"/>
    </location>
</feature>
<dbReference type="AlphaFoldDB" id="M7YUD5"/>
<organism evidence="2">
    <name type="scientific">Triticum urartu</name>
    <name type="common">Red wild einkorn</name>
    <name type="synonym">Crithodium urartu</name>
    <dbReference type="NCBI Taxonomy" id="4572"/>
    <lineage>
        <taxon>Eukaryota</taxon>
        <taxon>Viridiplantae</taxon>
        <taxon>Streptophyta</taxon>
        <taxon>Embryophyta</taxon>
        <taxon>Tracheophyta</taxon>
        <taxon>Spermatophyta</taxon>
        <taxon>Magnoliopsida</taxon>
        <taxon>Liliopsida</taxon>
        <taxon>Poales</taxon>
        <taxon>Poaceae</taxon>
        <taxon>BOP clade</taxon>
        <taxon>Pooideae</taxon>
        <taxon>Triticodae</taxon>
        <taxon>Triticeae</taxon>
        <taxon>Triticinae</taxon>
        <taxon>Triticum</taxon>
    </lineage>
</organism>
<accession>M7YUD5</accession>
<protein>
    <submittedName>
        <fullName evidence="2">Uncharacterized protein</fullName>
    </submittedName>
</protein>
<dbReference type="OMA" id="NEEIRIW"/>
<evidence type="ECO:0000313" key="2">
    <source>
        <dbReference type="EMBL" id="EMS51147.1"/>
    </source>
</evidence>
<sequence length="173" mass="19418">MADKKGSTKDEAELRRRIKATLLTFPESKALTAQQMELAIDRIVEESKPEAASVAAPGMVRMSDFDIRFFLSLPMVPTVDEILGVDAGGVFPPGWIHERKKFLDEHCQVKNRKDGDKVGLMDKIRVDLLTRGYVEVQKEYVELGSDDEEDSDDDDCPYEPYDENNPGGVVLLI</sequence>
<evidence type="ECO:0000256" key="1">
    <source>
        <dbReference type="SAM" id="MobiDB-lite"/>
    </source>
</evidence>
<gene>
    <name evidence="2" type="ORF">TRIUR3_09019</name>
</gene>
<dbReference type="EMBL" id="KD224002">
    <property type="protein sequence ID" value="EMS51147.1"/>
    <property type="molecule type" value="Genomic_DNA"/>
</dbReference>
<feature type="region of interest" description="Disordered" evidence="1">
    <location>
        <begin position="142"/>
        <end position="167"/>
    </location>
</feature>
<reference evidence="2" key="1">
    <citation type="journal article" date="2013" name="Nature">
        <title>Draft genome of the wheat A-genome progenitor Triticum urartu.</title>
        <authorList>
            <person name="Ling H.Q."/>
            <person name="Zhao S."/>
            <person name="Liu D."/>
            <person name="Wang J."/>
            <person name="Sun H."/>
            <person name="Zhang C."/>
            <person name="Fan H."/>
            <person name="Li D."/>
            <person name="Dong L."/>
            <person name="Tao Y."/>
            <person name="Gao C."/>
            <person name="Wu H."/>
            <person name="Li Y."/>
            <person name="Cui Y."/>
            <person name="Guo X."/>
            <person name="Zheng S."/>
            <person name="Wang B."/>
            <person name="Yu K."/>
            <person name="Liang Q."/>
            <person name="Yang W."/>
            <person name="Lou X."/>
            <person name="Chen J."/>
            <person name="Feng M."/>
            <person name="Jian J."/>
            <person name="Zhang X."/>
            <person name="Luo G."/>
            <person name="Jiang Y."/>
            <person name="Liu J."/>
            <person name="Wang Z."/>
            <person name="Sha Y."/>
            <person name="Zhang B."/>
            <person name="Wu H."/>
            <person name="Tang D."/>
            <person name="Shen Q."/>
            <person name="Xue P."/>
            <person name="Zou S."/>
            <person name="Wang X."/>
            <person name="Liu X."/>
            <person name="Wang F."/>
            <person name="Yang Y."/>
            <person name="An X."/>
            <person name="Dong Z."/>
            <person name="Zhang K."/>
            <person name="Zhang X."/>
            <person name="Luo M.C."/>
            <person name="Dvorak J."/>
            <person name="Tong Y."/>
            <person name="Wang J."/>
            <person name="Yang H."/>
            <person name="Li Z."/>
            <person name="Wang D."/>
            <person name="Zhang A."/>
            <person name="Wang J."/>
        </authorList>
    </citation>
    <scope>NUCLEOTIDE SEQUENCE</scope>
</reference>
<proteinExistence type="predicted"/>
<name>M7YUD5_TRIUA</name>